<dbReference type="AlphaFoldDB" id="A0A9E8HGT4"/>
<evidence type="ECO:0000313" key="4">
    <source>
        <dbReference type="EMBL" id="UZW73960.1"/>
    </source>
</evidence>
<dbReference type="Pfam" id="PF20891">
    <property type="entry name" value="DUF6844"/>
    <property type="match status" value="1"/>
</dbReference>
<dbReference type="Proteomes" id="UP001164472">
    <property type="component" value="Chromosome"/>
</dbReference>
<feature type="domain" description="DUF6844" evidence="3">
    <location>
        <begin position="183"/>
        <end position="268"/>
    </location>
</feature>
<dbReference type="KEGG" id="asem:NNL22_13095"/>
<name>A0A9E8HGT4_9ALTE</name>
<feature type="region of interest" description="Disordered" evidence="1">
    <location>
        <begin position="446"/>
        <end position="480"/>
    </location>
</feature>
<protein>
    <recommendedName>
        <fullName evidence="3">DUF6844 domain-containing protein</fullName>
    </recommendedName>
</protein>
<dbReference type="EMBL" id="CP101527">
    <property type="protein sequence ID" value="UZW73960.1"/>
    <property type="molecule type" value="Genomic_DNA"/>
</dbReference>
<dbReference type="RefSeq" id="WP_251811421.1">
    <property type="nucleotide sequence ID" value="NZ_CP101527.1"/>
</dbReference>
<evidence type="ECO:0000259" key="3">
    <source>
        <dbReference type="Pfam" id="PF20891"/>
    </source>
</evidence>
<reference evidence="4" key="1">
    <citation type="submission" date="2022-07" db="EMBL/GenBank/DDBJ databases">
        <title>Alkalimarinus sp. nov., isolated from gut of a Alitta virens.</title>
        <authorList>
            <person name="Yang A.I."/>
            <person name="Shin N.-R."/>
        </authorList>
    </citation>
    <scope>NUCLEOTIDE SEQUENCE</scope>
    <source>
        <strain evidence="4">FA028</strain>
    </source>
</reference>
<keyword evidence="2" id="KW-0732">Signal</keyword>
<dbReference type="InterPro" id="IPR049286">
    <property type="entry name" value="DUF6844"/>
</dbReference>
<sequence length="480" mass="51880">MKTAKQLSLTAVLMAISGLSVADTSAGQIPAAPQLLNVQTSGSNEAADSTGSNSSIEVQSTNPSNMFPIADQLSANDLEIKRDNYLSKRGMKLGQNIKYNDQGAPVKQYYIGWGQANISLSPTDVAFADARVAAFESALLAAKGEFVKSKRRQIASESMQRFFQDERDFDPEQAAANDDYLNRMTDKIATLAETKLDELLAEAGQDPSKFGAAEKKRLAEDSFQKTISVKALSNVAGVRTLASFEDQKSVGVIIVYSQKLEDQAKEISRGKSASKSQPIAGKPSVAEQIEASVGDKKNYIFQHGVRILTDQFGNPALVAFGQSGVRATSNDSKFKVDMAVKAAKSAAQSFASAQFSEFVNATVALEDKTQLLSSTQINQIVEDGIQTEEQQVNVGKLIDNYVKQNSRTKITGMTTIKTWTANHPDTGHLIVGEVLMWSPFTRDAATQKFNKAPAKPAKPKPAAPQNNMHQSADFESDASF</sequence>
<feature type="signal peptide" evidence="2">
    <location>
        <begin position="1"/>
        <end position="22"/>
    </location>
</feature>
<keyword evidence="5" id="KW-1185">Reference proteome</keyword>
<feature type="chain" id="PRO_5038499014" description="DUF6844 domain-containing protein" evidence="2">
    <location>
        <begin position="23"/>
        <end position="480"/>
    </location>
</feature>
<evidence type="ECO:0000256" key="2">
    <source>
        <dbReference type="SAM" id="SignalP"/>
    </source>
</evidence>
<accession>A0A9E8HGT4</accession>
<evidence type="ECO:0000256" key="1">
    <source>
        <dbReference type="SAM" id="MobiDB-lite"/>
    </source>
</evidence>
<proteinExistence type="predicted"/>
<gene>
    <name evidence="4" type="ORF">NNL22_13095</name>
</gene>
<organism evidence="4 5">
    <name type="scientific">Alkalimarinus sediminis</name>
    <dbReference type="NCBI Taxonomy" id="1632866"/>
    <lineage>
        <taxon>Bacteria</taxon>
        <taxon>Pseudomonadati</taxon>
        <taxon>Pseudomonadota</taxon>
        <taxon>Gammaproteobacteria</taxon>
        <taxon>Alteromonadales</taxon>
        <taxon>Alteromonadaceae</taxon>
        <taxon>Alkalimarinus</taxon>
    </lineage>
</organism>
<evidence type="ECO:0000313" key="5">
    <source>
        <dbReference type="Proteomes" id="UP001164472"/>
    </source>
</evidence>